<dbReference type="Pfam" id="PF12349">
    <property type="entry name" value="Sterol-sensing"/>
    <property type="match status" value="2"/>
</dbReference>
<organism evidence="4 5">
    <name type="scientific">Albugo candida</name>
    <dbReference type="NCBI Taxonomy" id="65357"/>
    <lineage>
        <taxon>Eukaryota</taxon>
        <taxon>Sar</taxon>
        <taxon>Stramenopiles</taxon>
        <taxon>Oomycota</taxon>
        <taxon>Peronosporomycetes</taxon>
        <taxon>Albuginales</taxon>
        <taxon>Albuginaceae</taxon>
        <taxon>Albugo</taxon>
    </lineage>
</organism>
<keyword evidence="2" id="KW-0472">Membrane</keyword>
<dbReference type="GO" id="GO:0032934">
    <property type="term" value="F:sterol binding"/>
    <property type="evidence" value="ECO:0007669"/>
    <property type="project" value="TreeGrafter"/>
</dbReference>
<accession>A0A024G174</accession>
<feature type="domain" description="SSD" evidence="3">
    <location>
        <begin position="280"/>
        <end position="480"/>
    </location>
</feature>
<feature type="transmembrane region" description="Helical" evidence="2">
    <location>
        <begin position="455"/>
        <end position="479"/>
    </location>
</feature>
<evidence type="ECO:0000256" key="2">
    <source>
        <dbReference type="SAM" id="Phobius"/>
    </source>
</evidence>
<gene>
    <name evidence="4" type="ORF">BN9_012930</name>
</gene>
<dbReference type="EMBL" id="CAIX01000009">
    <property type="protein sequence ID" value="CCI40509.1"/>
    <property type="molecule type" value="Genomic_DNA"/>
</dbReference>
<dbReference type="AlphaFoldDB" id="A0A024G174"/>
<evidence type="ECO:0000259" key="3">
    <source>
        <dbReference type="PROSITE" id="PS50156"/>
    </source>
</evidence>
<dbReference type="InParanoid" id="A0A024G174"/>
<reference evidence="4 5" key="1">
    <citation type="submission" date="2012-05" db="EMBL/GenBank/DDBJ databases">
        <title>Recombination and specialization in a pathogen metapopulation.</title>
        <authorList>
            <person name="Gardiner A."/>
            <person name="Kemen E."/>
            <person name="Schultz-Larsen T."/>
            <person name="MacLean D."/>
            <person name="Van Oosterhout C."/>
            <person name="Jones J.D.G."/>
        </authorList>
    </citation>
    <scope>NUCLEOTIDE SEQUENCE [LARGE SCALE GENOMIC DNA]</scope>
    <source>
        <strain evidence="4 5">Ac Nc2</strain>
    </source>
</reference>
<feature type="transmembrane region" description="Helical" evidence="2">
    <location>
        <begin position="818"/>
        <end position="840"/>
    </location>
</feature>
<feature type="transmembrane region" description="Helical" evidence="2">
    <location>
        <begin position="539"/>
        <end position="558"/>
    </location>
</feature>
<dbReference type="SUPFAM" id="SSF82866">
    <property type="entry name" value="Multidrug efflux transporter AcrB transmembrane domain"/>
    <property type="match status" value="2"/>
</dbReference>
<feature type="transmembrane region" description="Helical" evidence="2">
    <location>
        <begin position="896"/>
        <end position="921"/>
    </location>
</feature>
<proteinExistence type="predicted"/>
<dbReference type="InterPro" id="IPR000731">
    <property type="entry name" value="SSD"/>
</dbReference>
<protein>
    <recommendedName>
        <fullName evidence="3">SSD domain-containing protein</fullName>
    </recommendedName>
</protein>
<dbReference type="InterPro" id="IPR053956">
    <property type="entry name" value="NPC1_MLD"/>
</dbReference>
<dbReference type="OrthoDB" id="6510177at2759"/>
<feature type="transmembrane region" description="Helical" evidence="2">
    <location>
        <begin position="281"/>
        <end position="300"/>
    </location>
</feature>
<feature type="transmembrane region" description="Helical" evidence="2">
    <location>
        <begin position="12"/>
        <end position="34"/>
    </location>
</feature>
<dbReference type="Proteomes" id="UP000053237">
    <property type="component" value="Unassembled WGS sequence"/>
</dbReference>
<evidence type="ECO:0000256" key="1">
    <source>
        <dbReference type="SAM" id="MobiDB-lite"/>
    </source>
</evidence>
<feature type="transmembrane region" description="Helical" evidence="2">
    <location>
        <begin position="933"/>
        <end position="956"/>
    </location>
</feature>
<evidence type="ECO:0000313" key="4">
    <source>
        <dbReference type="EMBL" id="CCI40509.1"/>
    </source>
</evidence>
<dbReference type="GO" id="GO:0016020">
    <property type="term" value="C:membrane"/>
    <property type="evidence" value="ECO:0007669"/>
    <property type="project" value="TreeGrafter"/>
</dbReference>
<dbReference type="PANTHER" id="PTHR45727:SF9">
    <property type="entry name" value="SSD DOMAIN-CONTAINING PROTEIN"/>
    <property type="match status" value="1"/>
</dbReference>
<feature type="region of interest" description="Disordered" evidence="1">
    <location>
        <begin position="386"/>
        <end position="405"/>
    </location>
</feature>
<comment type="caution">
    <text evidence="4">The sequence shown here is derived from an EMBL/GenBank/DDBJ whole genome shotgun (WGS) entry which is preliminary data.</text>
</comment>
<dbReference type="PANTHER" id="PTHR45727">
    <property type="entry name" value="NPC INTRACELLULAR CHOLESTEROL TRANSPORTER 1"/>
    <property type="match status" value="1"/>
</dbReference>
<name>A0A024G174_9STRA</name>
<feature type="transmembrane region" description="Helical" evidence="2">
    <location>
        <begin position="423"/>
        <end position="443"/>
    </location>
</feature>
<feature type="compositionally biased region" description="Polar residues" evidence="1">
    <location>
        <begin position="386"/>
        <end position="400"/>
    </location>
</feature>
<dbReference type="InterPro" id="IPR053958">
    <property type="entry name" value="HMGCR/SNAP/NPC1-like_SSD"/>
</dbReference>
<keyword evidence="2" id="KW-0812">Transmembrane</keyword>
<dbReference type="Gene3D" id="1.20.1640.10">
    <property type="entry name" value="Multidrug efflux transporter AcrB transmembrane domain"/>
    <property type="match status" value="2"/>
</dbReference>
<keyword evidence="5" id="KW-1185">Reference proteome</keyword>
<dbReference type="PROSITE" id="PS50156">
    <property type="entry name" value="SSD"/>
    <property type="match status" value="1"/>
</dbReference>
<dbReference type="STRING" id="65357.A0A024G174"/>
<feature type="transmembrane region" description="Helical" evidence="2">
    <location>
        <begin position="792"/>
        <end position="812"/>
    </location>
</feature>
<sequence length="981" mass="110352">MFFSLSLYCSQFPCRVWITCFLTSLILSLGSFYVTIQNDPEKLWVPSTSATAMQQARFNHLFGAFFRIEQFILYADRDNLQDDLIEREYLQLIAKIQNKIELTRINDSRLSAKEIGLQDFCYQPIAGKGCLVMSPFQYWLNNISILDGDPDIKLTTACQTTDQVLKERAPCMDAIGVPVMQNVVFGGISRDTCHVNPDPCGQSTPKASALVVTFLLENKLDNVTYTKMAEQWEEQVFLDTARSFQEELMLSKPSNRTKIRLAYMAQRSVSDALKSETSQNVVVVVASYFIMFLYVSMTLGPWRNPISSRFGLGLTGIMIVIMSIAVSLSICATIFHIEVTMITLEVVPFLILAIGVDNMFILTDEFDRQKRLHGYVDYEFDSRNGNTPSDFSQRTTSSHAGSRRSRSCSEDDLLLQEITCQTMANVGPSIVVAAVSECLAYFIGTLTKIPALETFCVVAAVAVLVDLVLQLTWFMSAIVMDAHRVRARRYDLLPWIKKCTPSKAKSHGEKYNKAKTSTLQAYIQQRYTPFLMKKRTKTAVLLLSGFMILLSLCVLPQIPLGLEQELAVPTDHYLHEYFRVQTELGAAGPPAYVTISEKIEYTDSQIQEKLLGILDQLSSLHEYIQLPVYSWLNTFNQWRQMRYFLHGKIAQKLCDCPSQPLLPFAYERDHSPILSLSDLTPDADFYPLAKNFTEIPIDSQCCQNYGICGAQYQKDIIFEISNNHNHSNSSKVVGITGSRFRFQVNALGNQTMFINSYYYLQKMAKIWSRSIPIFIYSLYFVFYEQYTYIQGVGLQSILLALGVVFISVFLLIDRNIRLSLLVVVGVFGIVISQLGFIFLINQSTFAKTSVNAVSVVNLLAAVGLGVEFCVHLTYHFALSQRHQATLSAHDHVANALAARGAPIISGITLTKTVGIGVLAFAPSLLFRVYFFRMYLGIVLFGAFYGVVVLPVLLSVFGQRNTILNDSSIFLLSEELDDVGET</sequence>
<dbReference type="GO" id="GO:0015918">
    <property type="term" value="P:sterol transport"/>
    <property type="evidence" value="ECO:0007669"/>
    <property type="project" value="TreeGrafter"/>
</dbReference>
<keyword evidence="2" id="KW-1133">Transmembrane helix</keyword>
<feature type="transmembrane region" description="Helical" evidence="2">
    <location>
        <begin position="312"/>
        <end position="335"/>
    </location>
</feature>
<dbReference type="Pfam" id="PF22314">
    <property type="entry name" value="NPC1_MLD"/>
    <property type="match status" value="1"/>
</dbReference>
<feature type="transmembrane region" description="Helical" evidence="2">
    <location>
        <begin position="852"/>
        <end position="876"/>
    </location>
</feature>
<evidence type="ECO:0000313" key="5">
    <source>
        <dbReference type="Proteomes" id="UP000053237"/>
    </source>
</evidence>